<dbReference type="CDD" id="cd06216">
    <property type="entry name" value="FNR_iron_sulfur_binding_2"/>
    <property type="match status" value="1"/>
</dbReference>
<keyword evidence="2" id="KW-0479">Metal-binding</keyword>
<dbReference type="SUPFAM" id="SSF63380">
    <property type="entry name" value="Riboflavin synthase domain-like"/>
    <property type="match status" value="1"/>
</dbReference>
<evidence type="ECO:0000313" key="5">
    <source>
        <dbReference type="EMBL" id="MFD0926779.1"/>
    </source>
</evidence>
<dbReference type="PROSITE" id="PS51384">
    <property type="entry name" value="FAD_FR"/>
    <property type="match status" value="1"/>
</dbReference>
<dbReference type="Pfam" id="PF00175">
    <property type="entry name" value="NAD_binding_1"/>
    <property type="match status" value="1"/>
</dbReference>
<reference evidence="6" key="1">
    <citation type="journal article" date="2019" name="Int. J. Syst. Evol. Microbiol.">
        <title>The Global Catalogue of Microorganisms (GCM) 10K type strain sequencing project: providing services to taxonomists for standard genome sequencing and annotation.</title>
        <authorList>
            <consortium name="The Broad Institute Genomics Platform"/>
            <consortium name="The Broad Institute Genome Sequencing Center for Infectious Disease"/>
            <person name="Wu L."/>
            <person name="Ma J."/>
        </authorList>
    </citation>
    <scope>NUCLEOTIDE SEQUENCE [LARGE SCALE GENOMIC DNA]</scope>
    <source>
        <strain evidence="6">CCUG 50873</strain>
    </source>
</reference>
<dbReference type="InterPro" id="IPR001433">
    <property type="entry name" value="OxRdtase_FAD/NAD-bd"/>
</dbReference>
<gene>
    <name evidence="5" type="ORF">ACFQ04_13640</name>
</gene>
<dbReference type="PRINTS" id="PR00410">
    <property type="entry name" value="PHEHYDRXLASE"/>
</dbReference>
<dbReference type="EMBL" id="JBHTIL010000001">
    <property type="protein sequence ID" value="MFD0926779.1"/>
    <property type="molecule type" value="Genomic_DNA"/>
</dbReference>
<dbReference type="InterPro" id="IPR017938">
    <property type="entry name" value="Riboflavin_synthase-like_b-brl"/>
</dbReference>
<sequence>MFDRLPAMFGSVIEAALAPHPVDRYLELVDPMVTWSEMRARVTSVHRPTARAVRLTLQPTRQWEGFRAGQYVQVSVVVNGVRETRCFSPANAEAGADGTIELTVTAHDDGHVSRHLFDHAKVGDVVGLTPATGDFVLPEQRPAAAVFVSGGSGVTPVLSMTRTLLAENHRGPVLFVHYAAGPDDVAYADELQTIADRHDHVDVRVVHTRGEGNGGLTGHFAPEHLTTSDAFVDDAPVFVCGPAALMDDVRAFYDERGREDLVHTEAFTAPAAYVPDPDEPVSGELRFTGSSRTADNDGRTILEQAESAGLTPEFGCRMGICFSCTAPKKSGCTRNVLTGEIDNDTDKHIQLCISAPVGDVEIDI</sequence>
<organism evidence="5 6">
    <name type="scientific">Williamsia deligens</name>
    <dbReference type="NCBI Taxonomy" id="321325"/>
    <lineage>
        <taxon>Bacteria</taxon>
        <taxon>Bacillati</taxon>
        <taxon>Actinomycetota</taxon>
        <taxon>Actinomycetes</taxon>
        <taxon>Mycobacteriales</taxon>
        <taxon>Nocardiaceae</taxon>
        <taxon>Williamsia</taxon>
    </lineage>
</organism>
<dbReference type="PANTHER" id="PTHR47354">
    <property type="entry name" value="NADH OXIDOREDUCTASE HCR"/>
    <property type="match status" value="1"/>
</dbReference>
<dbReference type="SUPFAM" id="SSF54292">
    <property type="entry name" value="2Fe-2S ferredoxin-like"/>
    <property type="match status" value="1"/>
</dbReference>
<dbReference type="PANTHER" id="PTHR47354:SF3">
    <property type="entry name" value="OXIDOREDUCTASE-RELATED"/>
    <property type="match status" value="1"/>
</dbReference>
<dbReference type="SUPFAM" id="SSF52343">
    <property type="entry name" value="Ferredoxin reductase-like, C-terminal NADP-linked domain"/>
    <property type="match status" value="1"/>
</dbReference>
<feature type="domain" description="FAD-binding FR-type" evidence="4">
    <location>
        <begin position="35"/>
        <end position="138"/>
    </location>
</feature>
<dbReference type="InterPro" id="IPR039261">
    <property type="entry name" value="FNR_nucleotide-bd"/>
</dbReference>
<dbReference type="CDD" id="cd00207">
    <property type="entry name" value="fer2"/>
    <property type="match status" value="1"/>
</dbReference>
<dbReference type="Proteomes" id="UP001597068">
    <property type="component" value="Unassembled WGS sequence"/>
</dbReference>
<dbReference type="InterPro" id="IPR036010">
    <property type="entry name" value="2Fe-2S_ferredoxin-like_sf"/>
</dbReference>
<dbReference type="RefSeq" id="WP_253645375.1">
    <property type="nucleotide sequence ID" value="NZ_BAAAMO010000002.1"/>
</dbReference>
<evidence type="ECO:0000256" key="1">
    <source>
        <dbReference type="ARBA" id="ARBA00001974"/>
    </source>
</evidence>
<evidence type="ECO:0000259" key="4">
    <source>
        <dbReference type="PROSITE" id="PS51384"/>
    </source>
</evidence>
<evidence type="ECO:0000256" key="2">
    <source>
        <dbReference type="ARBA" id="ARBA00022714"/>
    </source>
</evidence>
<dbReference type="InterPro" id="IPR012675">
    <property type="entry name" value="Beta-grasp_dom_sf"/>
</dbReference>
<dbReference type="InterPro" id="IPR001041">
    <property type="entry name" value="2Fe-2S_ferredoxin-type"/>
</dbReference>
<evidence type="ECO:0000256" key="3">
    <source>
        <dbReference type="ARBA" id="ARBA00023014"/>
    </source>
</evidence>
<dbReference type="Pfam" id="PF00970">
    <property type="entry name" value="FAD_binding_6"/>
    <property type="match status" value="1"/>
</dbReference>
<name>A0ABW3G928_9NOCA</name>
<comment type="caution">
    <text evidence="5">The sequence shown here is derived from an EMBL/GenBank/DDBJ whole genome shotgun (WGS) entry which is preliminary data.</text>
</comment>
<dbReference type="Gene3D" id="3.10.20.30">
    <property type="match status" value="1"/>
</dbReference>
<keyword evidence="2" id="KW-0408">Iron</keyword>
<dbReference type="InterPro" id="IPR017927">
    <property type="entry name" value="FAD-bd_FR_type"/>
</dbReference>
<keyword evidence="3" id="KW-0411">Iron-sulfur</keyword>
<keyword evidence="2" id="KW-0001">2Fe-2S</keyword>
<dbReference type="Gene3D" id="3.40.50.80">
    <property type="entry name" value="Nucleotide-binding domain of ferredoxin-NADP reductase (FNR) module"/>
    <property type="match status" value="1"/>
</dbReference>
<proteinExistence type="predicted"/>
<accession>A0ABW3G928</accession>
<dbReference type="Pfam" id="PF00111">
    <property type="entry name" value="Fer2"/>
    <property type="match status" value="1"/>
</dbReference>
<dbReference type="InterPro" id="IPR008333">
    <property type="entry name" value="Cbr1-like_FAD-bd_dom"/>
</dbReference>
<protein>
    <submittedName>
        <fullName evidence="5">Ferredoxin reductase</fullName>
    </submittedName>
</protein>
<keyword evidence="6" id="KW-1185">Reference proteome</keyword>
<dbReference type="Gene3D" id="2.40.30.10">
    <property type="entry name" value="Translation factors"/>
    <property type="match status" value="1"/>
</dbReference>
<comment type="cofactor">
    <cofactor evidence="1">
        <name>FAD</name>
        <dbReference type="ChEBI" id="CHEBI:57692"/>
    </cofactor>
</comment>
<evidence type="ECO:0000313" key="6">
    <source>
        <dbReference type="Proteomes" id="UP001597068"/>
    </source>
</evidence>
<dbReference type="InterPro" id="IPR050415">
    <property type="entry name" value="MRET"/>
</dbReference>